<comment type="similarity">
    <text evidence="9">Belongs to the SPACA4/bouncer family.</text>
</comment>
<proteinExistence type="inferred from homology"/>
<dbReference type="SMART" id="SM00134">
    <property type="entry name" value="LU"/>
    <property type="match status" value="1"/>
</dbReference>
<evidence type="ECO:0000256" key="1">
    <source>
        <dbReference type="ARBA" id="ARBA00004609"/>
    </source>
</evidence>
<evidence type="ECO:0000256" key="4">
    <source>
        <dbReference type="ARBA" id="ARBA00022729"/>
    </source>
</evidence>
<feature type="domain" description="UPAR/Ly6" evidence="11">
    <location>
        <begin position="21"/>
        <end position="115"/>
    </location>
</feature>
<evidence type="ECO:0000256" key="9">
    <source>
        <dbReference type="ARBA" id="ARBA00029446"/>
    </source>
</evidence>
<dbReference type="GO" id="GO:0035036">
    <property type="term" value="P:sperm-egg recognition"/>
    <property type="evidence" value="ECO:0007669"/>
    <property type="project" value="TreeGrafter"/>
</dbReference>
<dbReference type="InterPro" id="IPR016054">
    <property type="entry name" value="LY6_UPA_recep-like"/>
</dbReference>
<evidence type="ECO:0000256" key="5">
    <source>
        <dbReference type="ARBA" id="ARBA00023136"/>
    </source>
</evidence>
<evidence type="ECO:0000256" key="6">
    <source>
        <dbReference type="ARBA" id="ARBA00023157"/>
    </source>
</evidence>
<sequence length="130" mass="13504">TVVCRAVCFSVSLCFSLGQALQCYKCDIGIGDICLTSKTTCGSGEHCFNGVGKAAGFLDIKMKGCLKEAECNKTEQVNFPSSGNTTVYAMTKTCCDTDLCNAAPGLPGTPGLSLAFAAISAVLMANFVVY</sequence>
<dbReference type="GeneTree" id="ENSGT00510000049347"/>
<organism evidence="12">
    <name type="scientific">Stegastes partitus</name>
    <name type="common">bicolor damselfish</name>
    <dbReference type="NCBI Taxonomy" id="144197"/>
    <lineage>
        <taxon>Eukaryota</taxon>
        <taxon>Metazoa</taxon>
        <taxon>Chordata</taxon>
        <taxon>Craniata</taxon>
        <taxon>Vertebrata</taxon>
        <taxon>Euteleostomi</taxon>
        <taxon>Actinopterygii</taxon>
        <taxon>Neopterygii</taxon>
        <taxon>Teleostei</taxon>
        <taxon>Neoteleostei</taxon>
        <taxon>Acanthomorphata</taxon>
        <taxon>Ovalentaria</taxon>
        <taxon>Pomacentridae</taxon>
        <taxon>Stegastes</taxon>
    </lineage>
</organism>
<evidence type="ECO:0000256" key="3">
    <source>
        <dbReference type="ARBA" id="ARBA00022622"/>
    </source>
</evidence>
<feature type="signal peptide" evidence="10">
    <location>
        <begin position="1"/>
        <end position="20"/>
    </location>
</feature>
<dbReference type="PANTHER" id="PTHR47613">
    <property type="entry name" value="SPERM ACROSOME MEMBRANE-ASSOCIATED PROTEIN 4"/>
    <property type="match status" value="1"/>
</dbReference>
<evidence type="ECO:0000256" key="2">
    <source>
        <dbReference type="ARBA" id="ARBA00022475"/>
    </source>
</evidence>
<comment type="subcellular location">
    <subcellularLocation>
        <location evidence="1">Cell membrane</location>
        <topology evidence="1">Lipid-anchor</topology>
        <topology evidence="1">GPI-anchor</topology>
    </subcellularLocation>
</comment>
<reference evidence="12" key="1">
    <citation type="submission" date="2023-09" db="UniProtKB">
        <authorList>
            <consortium name="Ensembl"/>
        </authorList>
    </citation>
    <scope>IDENTIFICATION</scope>
</reference>
<evidence type="ECO:0000256" key="8">
    <source>
        <dbReference type="ARBA" id="ARBA00023288"/>
    </source>
</evidence>
<dbReference type="InterPro" id="IPR045860">
    <property type="entry name" value="Snake_toxin-like_sf"/>
</dbReference>
<evidence type="ECO:0000259" key="11">
    <source>
        <dbReference type="SMART" id="SM00134"/>
    </source>
</evidence>
<evidence type="ECO:0000256" key="10">
    <source>
        <dbReference type="SAM" id="SignalP"/>
    </source>
</evidence>
<protein>
    <submittedName>
        <fullName evidence="12">Sperm acrosome associated 4 like</fullName>
    </submittedName>
</protein>
<keyword evidence="6" id="KW-1015">Disulfide bond</keyword>
<dbReference type="PANTHER" id="PTHR47613:SF1">
    <property type="entry name" value="SPERM ACROSOME MEMBRANE-ASSOCIATED PROTEIN 4"/>
    <property type="match status" value="1"/>
</dbReference>
<accession>A0A3B4ZK83</accession>
<dbReference type="GO" id="GO:0098552">
    <property type="term" value="C:side of membrane"/>
    <property type="evidence" value="ECO:0007669"/>
    <property type="project" value="UniProtKB-KW"/>
</dbReference>
<name>A0A3B4ZK83_9TELE</name>
<dbReference type="AlphaFoldDB" id="A0A3B4ZK83"/>
<keyword evidence="4 10" id="KW-0732">Signal</keyword>
<evidence type="ECO:0000313" key="12">
    <source>
        <dbReference type="Ensembl" id="ENSSPAP00000006699.1"/>
    </source>
</evidence>
<keyword evidence="2" id="KW-1003">Cell membrane</keyword>
<dbReference type="SUPFAM" id="SSF57302">
    <property type="entry name" value="Snake toxin-like"/>
    <property type="match status" value="1"/>
</dbReference>
<feature type="chain" id="PRO_5017295417" evidence="10">
    <location>
        <begin position="21"/>
        <end position="130"/>
    </location>
</feature>
<evidence type="ECO:0000256" key="7">
    <source>
        <dbReference type="ARBA" id="ARBA00023180"/>
    </source>
</evidence>
<dbReference type="Ensembl" id="ENSSPAT00000006837.1">
    <property type="protein sequence ID" value="ENSSPAP00000006699.1"/>
    <property type="gene ID" value="ENSSPAG00000005153.1"/>
</dbReference>
<keyword evidence="3" id="KW-0336">GPI-anchor</keyword>
<keyword evidence="5" id="KW-0472">Membrane</keyword>
<keyword evidence="8" id="KW-0449">Lipoprotein</keyword>
<dbReference type="Gene3D" id="2.10.60.10">
    <property type="entry name" value="CD59"/>
    <property type="match status" value="1"/>
</dbReference>
<dbReference type="Pfam" id="PF00021">
    <property type="entry name" value="UPAR_LY6"/>
    <property type="match status" value="1"/>
</dbReference>
<keyword evidence="7" id="KW-0325">Glycoprotein</keyword>
<dbReference type="InterPro" id="IPR046354">
    <property type="entry name" value="SPACA4/Bouncer"/>
</dbReference>
<dbReference type="GO" id="GO:0005886">
    <property type="term" value="C:plasma membrane"/>
    <property type="evidence" value="ECO:0007669"/>
    <property type="project" value="UniProtKB-SubCell"/>
</dbReference>